<dbReference type="InterPro" id="IPR036291">
    <property type="entry name" value="NAD(P)-bd_dom_sf"/>
</dbReference>
<dbReference type="RefSeq" id="XP_035342141.1">
    <property type="nucleotide sequence ID" value="XM_035486248.1"/>
</dbReference>
<protein>
    <submittedName>
        <fullName evidence="4">Uncharacterized protein</fullName>
    </submittedName>
</protein>
<keyword evidence="3" id="KW-0560">Oxidoreductase</keyword>
<dbReference type="PANTHER" id="PTHR24321">
    <property type="entry name" value="DEHYDROGENASES, SHORT CHAIN"/>
    <property type="match status" value="1"/>
</dbReference>
<sequence length="260" mass="27821">MESSSRYANYPSLRDKNVVVSGGATGIGASFVEEFALQGAQVIFLDIQNTAASSLIEHLASRGVSHIPIFIQCDVTDIDGSVRTATASIRSRFDHIHALINNAANDVRQSTLDITLDQWNQGIAVNLRHVFFLTQALMPALIASGSSSVINMGSIAWAIPGTGIAPYIASKAAIVGLTKTLAHEFGKQGVRVNSIMPGAIATDRQKRDILTPEYVKQVLDRQALKRILQPDEVARLALWLVADDSAGVTNQSIVIDGGCV</sequence>
<reference evidence="5" key="1">
    <citation type="submission" date="2020-06" db="EMBL/GenBank/DDBJ databases">
        <title>A chromosome-scale genome assembly of Talaromyces rugulosus W13939.</title>
        <authorList>
            <person name="Wang B."/>
            <person name="Guo L."/>
            <person name="Ye K."/>
            <person name="Wang L."/>
        </authorList>
    </citation>
    <scope>NUCLEOTIDE SEQUENCE [LARGE SCALE GENOMIC DNA]</scope>
    <source>
        <strain evidence="5">W13939</strain>
    </source>
</reference>
<dbReference type="PRINTS" id="PR00080">
    <property type="entry name" value="SDRFAMILY"/>
</dbReference>
<dbReference type="EMBL" id="CP055899">
    <property type="protein sequence ID" value="QKX55963.1"/>
    <property type="molecule type" value="Genomic_DNA"/>
</dbReference>
<dbReference type="CDD" id="cd05233">
    <property type="entry name" value="SDR_c"/>
    <property type="match status" value="1"/>
</dbReference>
<dbReference type="Pfam" id="PF13561">
    <property type="entry name" value="adh_short_C2"/>
    <property type="match status" value="1"/>
</dbReference>
<name>A0A7H8QS52_TALRU</name>
<evidence type="ECO:0000256" key="1">
    <source>
        <dbReference type="ARBA" id="ARBA00006484"/>
    </source>
</evidence>
<evidence type="ECO:0000313" key="5">
    <source>
        <dbReference type="Proteomes" id="UP000509510"/>
    </source>
</evidence>
<keyword evidence="2" id="KW-0521">NADP</keyword>
<comment type="similarity">
    <text evidence="1">Belongs to the short-chain dehydrogenases/reductases (SDR) family.</text>
</comment>
<dbReference type="InterPro" id="IPR002347">
    <property type="entry name" value="SDR_fam"/>
</dbReference>
<dbReference type="Gene3D" id="3.40.50.720">
    <property type="entry name" value="NAD(P)-binding Rossmann-like Domain"/>
    <property type="match status" value="1"/>
</dbReference>
<evidence type="ECO:0000256" key="3">
    <source>
        <dbReference type="ARBA" id="ARBA00023002"/>
    </source>
</evidence>
<proteinExistence type="inferred from homology"/>
<dbReference type="SUPFAM" id="SSF51735">
    <property type="entry name" value="NAD(P)-binding Rossmann-fold domains"/>
    <property type="match status" value="1"/>
</dbReference>
<dbReference type="PANTHER" id="PTHR24321:SF8">
    <property type="entry name" value="ESTRADIOL 17-BETA-DEHYDROGENASE 8-RELATED"/>
    <property type="match status" value="1"/>
</dbReference>
<dbReference type="FunFam" id="3.40.50.720:FF:000084">
    <property type="entry name" value="Short-chain dehydrogenase reductase"/>
    <property type="match status" value="1"/>
</dbReference>
<evidence type="ECO:0000256" key="2">
    <source>
        <dbReference type="ARBA" id="ARBA00022857"/>
    </source>
</evidence>
<dbReference type="GO" id="GO:0016491">
    <property type="term" value="F:oxidoreductase activity"/>
    <property type="evidence" value="ECO:0007669"/>
    <property type="project" value="UniProtKB-KW"/>
</dbReference>
<dbReference type="GeneID" id="55990568"/>
<dbReference type="OrthoDB" id="47007at2759"/>
<organism evidence="4 5">
    <name type="scientific">Talaromyces rugulosus</name>
    <name type="common">Penicillium rugulosum</name>
    <dbReference type="NCBI Taxonomy" id="121627"/>
    <lineage>
        <taxon>Eukaryota</taxon>
        <taxon>Fungi</taxon>
        <taxon>Dikarya</taxon>
        <taxon>Ascomycota</taxon>
        <taxon>Pezizomycotina</taxon>
        <taxon>Eurotiomycetes</taxon>
        <taxon>Eurotiomycetidae</taxon>
        <taxon>Eurotiales</taxon>
        <taxon>Trichocomaceae</taxon>
        <taxon>Talaromyces</taxon>
        <taxon>Talaromyces sect. Islandici</taxon>
    </lineage>
</organism>
<dbReference type="Proteomes" id="UP000509510">
    <property type="component" value="Chromosome II"/>
</dbReference>
<dbReference type="KEGG" id="trg:TRUGW13939_03062"/>
<dbReference type="PRINTS" id="PR00081">
    <property type="entry name" value="GDHRDH"/>
</dbReference>
<evidence type="ECO:0000313" key="4">
    <source>
        <dbReference type="EMBL" id="QKX55963.1"/>
    </source>
</evidence>
<keyword evidence="5" id="KW-1185">Reference proteome</keyword>
<accession>A0A7H8QS52</accession>
<dbReference type="AlphaFoldDB" id="A0A7H8QS52"/>
<gene>
    <name evidence="4" type="ORF">TRUGW13939_03062</name>
</gene>